<proteinExistence type="predicted"/>
<evidence type="ECO:0000313" key="1">
    <source>
        <dbReference type="EMBL" id="KSV57764.1"/>
    </source>
</evidence>
<dbReference type="AlphaFoldDB" id="A0A0V8QB92"/>
<sequence length="82" mass="9267">MERINFIMATNNNGKITVRDVLCYIMQNIPQIKVPNTDINTISLSQLTLADDRTKKCVGGIAEGRTWIGGRCTQYVFTLIFK</sequence>
<name>A0A0V8QB92_9FIRM</name>
<keyword evidence="2" id="KW-1185">Reference proteome</keyword>
<gene>
    <name evidence="1" type="ORF">ASU35_15085</name>
</gene>
<dbReference type="EMBL" id="LNAM01000200">
    <property type="protein sequence ID" value="KSV57764.1"/>
    <property type="molecule type" value="Genomic_DNA"/>
</dbReference>
<comment type="caution">
    <text evidence="1">The sequence shown here is derived from an EMBL/GenBank/DDBJ whole genome shotgun (WGS) entry which is preliminary data.</text>
</comment>
<protein>
    <submittedName>
        <fullName evidence="1">Uncharacterized protein</fullName>
    </submittedName>
</protein>
<dbReference type="RefSeq" id="WP_058353977.1">
    <property type="nucleotide sequence ID" value="NZ_CABMMD010000200.1"/>
</dbReference>
<dbReference type="Proteomes" id="UP000054874">
    <property type="component" value="Unassembled WGS sequence"/>
</dbReference>
<evidence type="ECO:0000313" key="2">
    <source>
        <dbReference type="Proteomes" id="UP000054874"/>
    </source>
</evidence>
<organism evidence="1 2">
    <name type="scientific">Acetivibrio ethanolgignens</name>
    <dbReference type="NCBI Taxonomy" id="290052"/>
    <lineage>
        <taxon>Bacteria</taxon>
        <taxon>Bacillati</taxon>
        <taxon>Bacillota</taxon>
        <taxon>Clostridia</taxon>
        <taxon>Eubacteriales</taxon>
        <taxon>Oscillospiraceae</taxon>
        <taxon>Acetivibrio</taxon>
    </lineage>
</organism>
<accession>A0A0V8QB92</accession>
<reference evidence="1 2" key="1">
    <citation type="submission" date="2015-11" db="EMBL/GenBank/DDBJ databases">
        <title>Butyribacter intestini gen. nov., sp. nov., a butyric acid-producing bacterium of the family Lachnospiraceae isolated from the human faeces.</title>
        <authorList>
            <person name="Zou Y."/>
            <person name="Xue W."/>
            <person name="Luo G."/>
            <person name="Lv M."/>
        </authorList>
    </citation>
    <scope>NUCLEOTIDE SEQUENCE [LARGE SCALE GENOMIC DNA]</scope>
    <source>
        <strain evidence="1 2">ACET-33324</strain>
    </source>
</reference>